<comment type="caution">
    <text evidence="1">Lacks conserved residue(s) required for the propagation of feature annotation.</text>
</comment>
<dbReference type="PROSITE" id="PS51892">
    <property type="entry name" value="SUBTILASE"/>
    <property type="match status" value="1"/>
</dbReference>
<feature type="domain" description="Peptidase S8/S53" evidence="2">
    <location>
        <begin position="1"/>
        <end position="58"/>
    </location>
</feature>
<comment type="similarity">
    <text evidence="1">Belongs to the peptidase S8 family.</text>
</comment>
<dbReference type="EMBL" id="JAKKSL010000001">
    <property type="protein sequence ID" value="MCI2282745.1"/>
    <property type="molecule type" value="Genomic_DNA"/>
</dbReference>
<dbReference type="InterPro" id="IPR000209">
    <property type="entry name" value="Peptidase_S8/S53_dom"/>
</dbReference>
<gene>
    <name evidence="3" type="ORF">L3081_04155</name>
</gene>
<evidence type="ECO:0000313" key="4">
    <source>
        <dbReference type="Proteomes" id="UP001139646"/>
    </source>
</evidence>
<accession>A0ABS9WXU8</accession>
<protein>
    <submittedName>
        <fullName evidence="3">S8 family serine peptidase</fullName>
    </submittedName>
</protein>
<comment type="caution">
    <text evidence="3">The sequence shown here is derived from an EMBL/GenBank/DDBJ whole genome shotgun (WGS) entry which is preliminary data.</text>
</comment>
<dbReference type="Pfam" id="PF00082">
    <property type="entry name" value="Peptidase_S8"/>
    <property type="match status" value="1"/>
</dbReference>
<proteinExistence type="inferred from homology"/>
<dbReference type="Gene3D" id="3.40.50.200">
    <property type="entry name" value="Peptidase S8/S53 domain"/>
    <property type="match status" value="1"/>
</dbReference>
<organism evidence="3 4">
    <name type="scientific">Colwellia maritima</name>
    <dbReference type="NCBI Taxonomy" id="2912588"/>
    <lineage>
        <taxon>Bacteria</taxon>
        <taxon>Pseudomonadati</taxon>
        <taxon>Pseudomonadota</taxon>
        <taxon>Gammaproteobacteria</taxon>
        <taxon>Alteromonadales</taxon>
        <taxon>Colwelliaceae</taxon>
        <taxon>Colwellia</taxon>
    </lineage>
</organism>
<dbReference type="PANTHER" id="PTHR10795">
    <property type="entry name" value="PROPROTEIN CONVERTASE SUBTILISIN/KEXIN"/>
    <property type="match status" value="1"/>
</dbReference>
<dbReference type="InterPro" id="IPR045051">
    <property type="entry name" value="SBT"/>
</dbReference>
<sequence length="80" mass="8699">MASFSSRGPNLNTYDIIKPDITAPGVKILAATTPAPMFSAQGETFKYLQGTSMSSPHIPVWLHCLRSQIVPGLKDKLNQL</sequence>
<dbReference type="Proteomes" id="UP001139646">
    <property type="component" value="Unassembled WGS sequence"/>
</dbReference>
<evidence type="ECO:0000256" key="1">
    <source>
        <dbReference type="PROSITE-ProRule" id="PRU01240"/>
    </source>
</evidence>
<evidence type="ECO:0000313" key="3">
    <source>
        <dbReference type="EMBL" id="MCI2282745.1"/>
    </source>
</evidence>
<dbReference type="InterPro" id="IPR036852">
    <property type="entry name" value="Peptidase_S8/S53_dom_sf"/>
</dbReference>
<keyword evidence="4" id="KW-1185">Reference proteome</keyword>
<name>A0ABS9WXU8_9GAMM</name>
<dbReference type="SUPFAM" id="SSF52743">
    <property type="entry name" value="Subtilisin-like"/>
    <property type="match status" value="1"/>
</dbReference>
<evidence type="ECO:0000259" key="2">
    <source>
        <dbReference type="Pfam" id="PF00082"/>
    </source>
</evidence>
<reference evidence="3" key="1">
    <citation type="submission" date="2022-01" db="EMBL/GenBank/DDBJ databases">
        <title>Colwellia maritima, isolated from seawater.</title>
        <authorList>
            <person name="Kristyanto S."/>
            <person name="Jung J."/>
            <person name="Jeon C.O."/>
        </authorList>
    </citation>
    <scope>NUCLEOTIDE SEQUENCE</scope>
    <source>
        <strain evidence="3">MSW7</strain>
    </source>
</reference>